<proteinExistence type="predicted"/>
<dbReference type="STRING" id="244447.ENSCSEP00000000299"/>
<dbReference type="RefSeq" id="XP_016893982.1">
    <property type="nucleotide sequence ID" value="XM_017038493.2"/>
</dbReference>
<dbReference type="InParanoid" id="A0A3P8UEN5"/>
<dbReference type="GeneID" id="103393701"/>
<organism evidence="6 7">
    <name type="scientific">Cynoglossus semilaevis</name>
    <name type="common">Tongue sole</name>
    <dbReference type="NCBI Taxonomy" id="244447"/>
    <lineage>
        <taxon>Eukaryota</taxon>
        <taxon>Metazoa</taxon>
        <taxon>Chordata</taxon>
        <taxon>Craniata</taxon>
        <taxon>Vertebrata</taxon>
        <taxon>Euteleostomi</taxon>
        <taxon>Actinopterygii</taxon>
        <taxon>Neopterygii</taxon>
        <taxon>Teleostei</taxon>
        <taxon>Neoteleostei</taxon>
        <taxon>Acanthomorphata</taxon>
        <taxon>Carangaria</taxon>
        <taxon>Pleuronectiformes</taxon>
        <taxon>Pleuronectoidei</taxon>
        <taxon>Cynoglossidae</taxon>
        <taxon>Cynoglossinae</taxon>
        <taxon>Cynoglossus</taxon>
    </lineage>
</organism>
<dbReference type="AlphaFoldDB" id="A0A3P8UEN5"/>
<dbReference type="GO" id="GO:0008017">
    <property type="term" value="F:microtubule binding"/>
    <property type="evidence" value="ECO:0007669"/>
    <property type="project" value="InterPro"/>
</dbReference>
<dbReference type="Proteomes" id="UP000265120">
    <property type="component" value="Chromosome 1"/>
</dbReference>
<dbReference type="InterPro" id="IPR042404">
    <property type="entry name" value="KATNBL1"/>
</dbReference>
<dbReference type="RefSeq" id="XP_008329023.1">
    <property type="nucleotide sequence ID" value="XM_008330801.3"/>
</dbReference>
<feature type="region of interest" description="Disordered" evidence="4">
    <location>
        <begin position="1"/>
        <end position="88"/>
    </location>
</feature>
<reference evidence="6" key="3">
    <citation type="submission" date="2025-09" db="UniProtKB">
        <authorList>
            <consortium name="Ensembl"/>
        </authorList>
    </citation>
    <scope>IDENTIFICATION</scope>
</reference>
<dbReference type="OrthoDB" id="8754475at2759"/>
<keyword evidence="3" id="KW-0206">Cytoskeleton</keyword>
<feature type="domain" description="Katanin p80 subunit C-terminal" evidence="5">
    <location>
        <begin position="132"/>
        <end position="285"/>
    </location>
</feature>
<protein>
    <submittedName>
        <fullName evidence="6">KATNB1-like protein 1</fullName>
    </submittedName>
</protein>
<evidence type="ECO:0000259" key="5">
    <source>
        <dbReference type="Pfam" id="PF13925"/>
    </source>
</evidence>
<dbReference type="GeneTree" id="ENSGT00390000012351"/>
<dbReference type="Pfam" id="PF13925">
    <property type="entry name" value="Katanin_con80"/>
    <property type="match status" value="1"/>
</dbReference>
<dbReference type="Ensembl" id="ENSCSET00000000323.1">
    <property type="protein sequence ID" value="ENSCSEP00000000299.1"/>
    <property type="gene ID" value="ENSCSEG00000000224.1"/>
</dbReference>
<evidence type="ECO:0000313" key="7">
    <source>
        <dbReference type="Proteomes" id="UP000265120"/>
    </source>
</evidence>
<evidence type="ECO:0000256" key="3">
    <source>
        <dbReference type="ARBA" id="ARBA00023212"/>
    </source>
</evidence>
<evidence type="ECO:0000256" key="2">
    <source>
        <dbReference type="ARBA" id="ARBA00022490"/>
    </source>
</evidence>
<evidence type="ECO:0000313" key="6">
    <source>
        <dbReference type="Ensembl" id="ENSCSEP00000000299.1"/>
    </source>
</evidence>
<keyword evidence="2" id="KW-0963">Cytoplasm</keyword>
<reference evidence="6 7" key="1">
    <citation type="journal article" date="2014" name="Nat. Genet.">
        <title>Whole-genome sequence of a flatfish provides insights into ZW sex chromosome evolution and adaptation to a benthic lifestyle.</title>
        <authorList>
            <person name="Chen S."/>
            <person name="Zhang G."/>
            <person name="Shao C."/>
            <person name="Huang Q."/>
            <person name="Liu G."/>
            <person name="Zhang P."/>
            <person name="Song W."/>
            <person name="An N."/>
            <person name="Chalopin D."/>
            <person name="Volff J.N."/>
            <person name="Hong Y."/>
            <person name="Li Q."/>
            <person name="Sha Z."/>
            <person name="Zhou H."/>
            <person name="Xie M."/>
            <person name="Yu Q."/>
            <person name="Liu Y."/>
            <person name="Xiang H."/>
            <person name="Wang N."/>
            <person name="Wu K."/>
            <person name="Yang C."/>
            <person name="Zhou Q."/>
            <person name="Liao X."/>
            <person name="Yang L."/>
            <person name="Hu Q."/>
            <person name="Zhang J."/>
            <person name="Meng L."/>
            <person name="Jin L."/>
            <person name="Tian Y."/>
            <person name="Lian J."/>
            <person name="Yang J."/>
            <person name="Miao G."/>
            <person name="Liu S."/>
            <person name="Liang Z."/>
            <person name="Yan F."/>
            <person name="Li Y."/>
            <person name="Sun B."/>
            <person name="Zhang H."/>
            <person name="Zhang J."/>
            <person name="Zhu Y."/>
            <person name="Du M."/>
            <person name="Zhao Y."/>
            <person name="Schartl M."/>
            <person name="Tang Q."/>
            <person name="Wang J."/>
        </authorList>
    </citation>
    <scope>NUCLEOTIDE SEQUENCE</scope>
</reference>
<feature type="compositionally biased region" description="Polar residues" evidence="4">
    <location>
        <begin position="37"/>
        <end position="46"/>
    </location>
</feature>
<dbReference type="KEGG" id="csem:103393701"/>
<dbReference type="PANTHER" id="PTHR14682">
    <property type="entry name" value="KATNB1-LIKE PROTEIN 1"/>
    <property type="match status" value="1"/>
</dbReference>
<accession>A0A3P8UEN5</accession>
<comment type="subcellular location">
    <subcellularLocation>
        <location evidence="1">Cytoplasm</location>
        <location evidence="1">Cytoskeleton</location>
    </subcellularLocation>
</comment>
<keyword evidence="7" id="KW-1185">Reference proteome</keyword>
<evidence type="ECO:0000256" key="4">
    <source>
        <dbReference type="SAM" id="MobiDB-lite"/>
    </source>
</evidence>
<feature type="compositionally biased region" description="Acidic residues" evidence="4">
    <location>
        <begin position="1"/>
        <end position="13"/>
    </location>
</feature>
<dbReference type="GO" id="GO:0005730">
    <property type="term" value="C:nucleolus"/>
    <property type="evidence" value="ECO:0007669"/>
    <property type="project" value="TreeGrafter"/>
</dbReference>
<name>A0A3P8UEN5_CYNSE</name>
<evidence type="ECO:0000256" key="1">
    <source>
        <dbReference type="ARBA" id="ARBA00004245"/>
    </source>
</evidence>
<sequence length="290" mass="33301">MMDSNSEDEDYENTEQTSHHESAKYKVMYPRDRKQKGCSTSRSGNTPGRVKRVVSCKRKTHHLTMARRKQPGSVRMHGVAKKDDETSRVQNTQQETFCMDPLEFPPYVSHNDRAGRTGPEHADYSTITELTKDHRTMTDVLFGRHLRLRVALTLWQRNVGELLTYFLRTQDTGVLVDFLPLISQSIGKEPSRMTIGCCVDLFPFVRKVLNNPYEEYLTAGLNWINAVLMHWRKELIASGYSGSSPHIEKNFQVFNQQLLEFWQEEHLFKSAPGVVGDMAKAIDSFLSELA</sequence>
<dbReference type="PANTHER" id="PTHR14682:SF1">
    <property type="entry name" value="KATNB1-LIKE PROTEIN 1"/>
    <property type="match status" value="1"/>
</dbReference>
<feature type="compositionally biased region" description="Basic and acidic residues" evidence="4">
    <location>
        <begin position="17"/>
        <end position="32"/>
    </location>
</feature>
<dbReference type="GO" id="GO:0005856">
    <property type="term" value="C:cytoskeleton"/>
    <property type="evidence" value="ECO:0007669"/>
    <property type="project" value="UniProtKB-SubCell"/>
</dbReference>
<feature type="compositionally biased region" description="Basic residues" evidence="4">
    <location>
        <begin position="49"/>
        <end position="70"/>
    </location>
</feature>
<dbReference type="OMA" id="KNWWEEL"/>
<reference evidence="6" key="2">
    <citation type="submission" date="2025-08" db="UniProtKB">
        <authorList>
            <consortium name="Ensembl"/>
        </authorList>
    </citation>
    <scope>IDENTIFICATION</scope>
</reference>
<dbReference type="InterPro" id="IPR028021">
    <property type="entry name" value="Katanin_C-terminal"/>
</dbReference>